<dbReference type="PANTHER" id="PTHR42959">
    <property type="entry name" value="CARBAMOYLTRANSFERASE"/>
    <property type="match status" value="1"/>
</dbReference>
<dbReference type="Pfam" id="PF17788">
    <property type="entry name" value="HypF_C"/>
    <property type="match status" value="1"/>
</dbReference>
<dbReference type="Gene3D" id="3.30.420.360">
    <property type="match status" value="1"/>
</dbReference>
<dbReference type="Gene3D" id="3.30.110.120">
    <property type="match status" value="1"/>
</dbReference>
<dbReference type="NCBIfam" id="TIGR00143">
    <property type="entry name" value="hypF"/>
    <property type="match status" value="1"/>
</dbReference>
<accession>A0A0F9CNR9</accession>
<dbReference type="AlphaFoldDB" id="A0A0F9CNR9"/>
<feature type="non-terminal residue" evidence="3">
    <location>
        <position position="469"/>
    </location>
</feature>
<dbReference type="InterPro" id="IPR004421">
    <property type="entry name" value="Carbamoyltransferase_HypF"/>
</dbReference>
<dbReference type="SUPFAM" id="SSF55821">
    <property type="entry name" value="YrdC/RibB"/>
    <property type="match status" value="1"/>
</dbReference>
<dbReference type="GO" id="GO:0016743">
    <property type="term" value="F:carboxyl- or carbamoyltransferase activity"/>
    <property type="evidence" value="ECO:0007669"/>
    <property type="project" value="InterPro"/>
</dbReference>
<proteinExistence type="inferred from homology"/>
<name>A0A0F9CNR9_9ZZZZ</name>
<dbReference type="Pfam" id="PF22521">
    <property type="entry name" value="HypF_C_2"/>
    <property type="match status" value="1"/>
</dbReference>
<gene>
    <name evidence="3" type="ORF">LCGC14_2587490</name>
</gene>
<comment type="caution">
    <text evidence="3">The sequence shown here is derived from an EMBL/GenBank/DDBJ whole genome shotgun (WGS) entry which is preliminary data.</text>
</comment>
<sequence>GNVLGIRHEALILAIEALKEGKIVAAKGLGGFHLFVDAQNEESVQMLRKRKHREEKPFALMFPTLDSIEAQCEVSDKEKAILLSGESPIVLLTKRLKVEGDIAVTPAVAPRNPNLGVMLPYTPLHHTLMRELQFPVVATSGNLSDEPICINELDALERLEGIADVFLIHDRPIVRSVDDSVVRIMMDRPLVLRRSRGYAPLPVSIKEQGSSVLAVGGHLKNTIALSIKENVFISQHIGDLETAQSLTAFEETIESIKELYEPSEEYIVCDMHPEYISTKAAHEMDLPVIAVQHHHAHIVSCMAENQIEGDVLGIAWDGAGYGTDKTIWGGEFLHATLTDFKRVGYFKPFRIPGGDKAIKEPRRTALGLLIEMFKGRIADYRDLATIKAFDVGELKTIQQMLDKELNSPETSSVGRLFDAVASLIGLHQYVRFEGQAAMELEYALKGLDLKDSYDFEVVLRMAEEIDSVG</sequence>
<dbReference type="EMBL" id="LAZR01043350">
    <property type="protein sequence ID" value="KKL07291.1"/>
    <property type="molecule type" value="Genomic_DNA"/>
</dbReference>
<feature type="non-terminal residue" evidence="3">
    <location>
        <position position="1"/>
    </location>
</feature>
<dbReference type="GO" id="GO:0051604">
    <property type="term" value="P:protein maturation"/>
    <property type="evidence" value="ECO:0007669"/>
    <property type="project" value="TreeGrafter"/>
</dbReference>
<feature type="domain" description="YrdC-like" evidence="2">
    <location>
        <begin position="8"/>
        <end position="197"/>
    </location>
</feature>
<dbReference type="PANTHER" id="PTHR42959:SF1">
    <property type="entry name" value="CARBAMOYLTRANSFERASE HYPF"/>
    <property type="match status" value="1"/>
</dbReference>
<evidence type="ECO:0000256" key="1">
    <source>
        <dbReference type="ARBA" id="ARBA00008097"/>
    </source>
</evidence>
<dbReference type="InterPro" id="IPR051060">
    <property type="entry name" value="Carbamoyltrans_HypF-like"/>
</dbReference>
<dbReference type="InterPro" id="IPR055128">
    <property type="entry name" value="HypF_C_2"/>
</dbReference>
<comment type="similarity">
    <text evidence="1">Belongs to the carbamoyltransferase HypF family.</text>
</comment>
<dbReference type="InterPro" id="IPR017945">
    <property type="entry name" value="DHBP_synth_RibB-like_a/b_dom"/>
</dbReference>
<evidence type="ECO:0000259" key="2">
    <source>
        <dbReference type="PROSITE" id="PS51163"/>
    </source>
</evidence>
<protein>
    <recommendedName>
        <fullName evidence="2">YrdC-like domain-containing protein</fullName>
    </recommendedName>
</protein>
<dbReference type="Gene3D" id="3.90.870.40">
    <property type="match status" value="1"/>
</dbReference>
<evidence type="ECO:0000313" key="3">
    <source>
        <dbReference type="EMBL" id="KKL07291.1"/>
    </source>
</evidence>
<dbReference type="PROSITE" id="PS51163">
    <property type="entry name" value="YRDC"/>
    <property type="match status" value="1"/>
</dbReference>
<dbReference type="GO" id="GO:0008270">
    <property type="term" value="F:zinc ion binding"/>
    <property type="evidence" value="ECO:0007669"/>
    <property type="project" value="TreeGrafter"/>
</dbReference>
<reference evidence="3" key="1">
    <citation type="journal article" date="2015" name="Nature">
        <title>Complex archaea that bridge the gap between prokaryotes and eukaryotes.</title>
        <authorList>
            <person name="Spang A."/>
            <person name="Saw J.H."/>
            <person name="Jorgensen S.L."/>
            <person name="Zaremba-Niedzwiedzka K."/>
            <person name="Martijn J."/>
            <person name="Lind A.E."/>
            <person name="van Eijk R."/>
            <person name="Schleper C."/>
            <person name="Guy L."/>
            <person name="Ettema T.J."/>
        </authorList>
    </citation>
    <scope>NUCLEOTIDE SEQUENCE</scope>
</reference>
<dbReference type="Gene3D" id="1.10.357.160">
    <property type="match status" value="1"/>
</dbReference>
<dbReference type="InterPro" id="IPR006070">
    <property type="entry name" value="Sua5-like_dom"/>
</dbReference>
<dbReference type="GO" id="GO:0003725">
    <property type="term" value="F:double-stranded RNA binding"/>
    <property type="evidence" value="ECO:0007669"/>
    <property type="project" value="InterPro"/>
</dbReference>
<dbReference type="InterPro" id="IPR041440">
    <property type="entry name" value="HypF_C"/>
</dbReference>
<dbReference type="Pfam" id="PF01300">
    <property type="entry name" value="Sua5_yciO_yrdC"/>
    <property type="match status" value="1"/>
</dbReference>
<organism evidence="3">
    <name type="scientific">marine sediment metagenome</name>
    <dbReference type="NCBI Taxonomy" id="412755"/>
    <lineage>
        <taxon>unclassified sequences</taxon>
        <taxon>metagenomes</taxon>
        <taxon>ecological metagenomes</taxon>
    </lineage>
</organism>